<name>A0ABP9M8X7_9MICO</name>
<keyword evidence="1" id="KW-0812">Transmembrane</keyword>
<evidence type="ECO:0000259" key="2">
    <source>
        <dbReference type="Pfam" id="PF10756"/>
    </source>
</evidence>
<dbReference type="Pfam" id="PF10756">
    <property type="entry name" value="bPH_6"/>
    <property type="match status" value="1"/>
</dbReference>
<dbReference type="Proteomes" id="UP001501407">
    <property type="component" value="Unassembled WGS sequence"/>
</dbReference>
<feature type="transmembrane region" description="Helical" evidence="1">
    <location>
        <begin position="12"/>
        <end position="33"/>
    </location>
</feature>
<reference evidence="4" key="1">
    <citation type="journal article" date="2019" name="Int. J. Syst. Evol. Microbiol.">
        <title>The Global Catalogue of Microorganisms (GCM) 10K type strain sequencing project: providing services to taxonomists for standard genome sequencing and annotation.</title>
        <authorList>
            <consortium name="The Broad Institute Genomics Platform"/>
            <consortium name="The Broad Institute Genome Sequencing Center for Infectious Disease"/>
            <person name="Wu L."/>
            <person name="Ma J."/>
        </authorList>
    </citation>
    <scope>NUCLEOTIDE SEQUENCE [LARGE SCALE GENOMIC DNA]</scope>
    <source>
        <strain evidence="4">JCM 18959</strain>
    </source>
</reference>
<dbReference type="EMBL" id="BAABKZ010000001">
    <property type="protein sequence ID" value="GAA5091684.1"/>
    <property type="molecule type" value="Genomic_DNA"/>
</dbReference>
<protein>
    <recommendedName>
        <fullName evidence="2">Low molecular weight protein antigen 6 PH domain-containing protein</fullName>
    </recommendedName>
</protein>
<evidence type="ECO:0000313" key="4">
    <source>
        <dbReference type="Proteomes" id="UP001501407"/>
    </source>
</evidence>
<gene>
    <name evidence="3" type="ORF">GCM10025760_19380</name>
</gene>
<dbReference type="InterPro" id="IPR019692">
    <property type="entry name" value="CFP-6_PH"/>
</dbReference>
<keyword evidence="1" id="KW-1133">Transmembrane helix</keyword>
<sequence length="202" mass="21784">MSFQEVRYRPVFGRVLALVTVVVCALGAVALLVTDPASTLRYIWPVLLVGVLAWAVFWRPSLLVQEHGITVENVLRTSFVPWPSITAIDTRYSLTLHTANGRIAVWAAPAPGRHRTLGLAPKDFDGVGETAQGSVGELRPADALTTPSGNLAQLIRGRWERLRDADAFAPGVDPDATTTTWHWATITVVVALTAATVIGLLV</sequence>
<dbReference type="RefSeq" id="WP_194413655.1">
    <property type="nucleotide sequence ID" value="NZ_BAABKZ010000001.1"/>
</dbReference>
<keyword evidence="4" id="KW-1185">Reference proteome</keyword>
<accession>A0ABP9M8X7</accession>
<feature type="domain" description="Low molecular weight protein antigen 6 PH" evidence="2">
    <location>
        <begin position="59"/>
        <end position="140"/>
    </location>
</feature>
<evidence type="ECO:0000256" key="1">
    <source>
        <dbReference type="SAM" id="Phobius"/>
    </source>
</evidence>
<evidence type="ECO:0000313" key="3">
    <source>
        <dbReference type="EMBL" id="GAA5091684.1"/>
    </source>
</evidence>
<proteinExistence type="predicted"/>
<feature type="transmembrane region" description="Helical" evidence="1">
    <location>
        <begin position="181"/>
        <end position="201"/>
    </location>
</feature>
<comment type="caution">
    <text evidence="3">The sequence shown here is derived from an EMBL/GenBank/DDBJ whole genome shotgun (WGS) entry which is preliminary data.</text>
</comment>
<keyword evidence="1" id="KW-0472">Membrane</keyword>
<organism evidence="3 4">
    <name type="scientific">Microbacterium yannicii</name>
    <dbReference type="NCBI Taxonomy" id="671622"/>
    <lineage>
        <taxon>Bacteria</taxon>
        <taxon>Bacillati</taxon>
        <taxon>Actinomycetota</taxon>
        <taxon>Actinomycetes</taxon>
        <taxon>Micrococcales</taxon>
        <taxon>Microbacteriaceae</taxon>
        <taxon>Microbacterium</taxon>
    </lineage>
</organism>
<feature type="transmembrane region" description="Helical" evidence="1">
    <location>
        <begin position="40"/>
        <end position="58"/>
    </location>
</feature>